<proteinExistence type="predicted"/>
<gene>
    <name evidence="2" type="ORF">SAMN05216243_1985</name>
</gene>
<evidence type="ECO:0000313" key="2">
    <source>
        <dbReference type="EMBL" id="SDK13934.1"/>
    </source>
</evidence>
<protein>
    <submittedName>
        <fullName evidence="2">Nuclease-related domain-containing protein</fullName>
    </submittedName>
</protein>
<accession>A0A1G8ZH66</accession>
<reference evidence="2 3" key="1">
    <citation type="submission" date="2016-10" db="EMBL/GenBank/DDBJ databases">
        <authorList>
            <person name="de Groot N.N."/>
        </authorList>
    </citation>
    <scope>NUCLEOTIDE SEQUENCE [LARGE SCALE GENOMIC DNA]</scope>
    <source>
        <strain evidence="2 3">CGMCC 1.6502</strain>
    </source>
</reference>
<name>A0A1G8ZH66_9BACI</name>
<keyword evidence="3" id="KW-1185">Reference proteome</keyword>
<dbReference type="Pfam" id="PF08378">
    <property type="entry name" value="NERD"/>
    <property type="match status" value="1"/>
</dbReference>
<dbReference type="AlphaFoldDB" id="A0A1G8ZH66"/>
<dbReference type="RefSeq" id="WP_217629282.1">
    <property type="nucleotide sequence ID" value="NZ_FNFL01000003.1"/>
</dbReference>
<feature type="domain" description="NERD" evidence="1">
    <location>
        <begin position="41"/>
        <end position="157"/>
    </location>
</feature>
<dbReference type="Proteomes" id="UP000198694">
    <property type="component" value="Unassembled WGS sequence"/>
</dbReference>
<dbReference type="STRING" id="407036.SAMN05216243_1985"/>
<dbReference type="InterPro" id="IPR011528">
    <property type="entry name" value="NERD"/>
</dbReference>
<dbReference type="EMBL" id="FNFL01000003">
    <property type="protein sequence ID" value="SDK13934.1"/>
    <property type="molecule type" value="Genomic_DNA"/>
</dbReference>
<sequence>MIVKKRLVPHRLQVLEALMRRLNANHPKMPSIKEDFARRISGFQGEQNIDYQLSLLPQNSFCILNDLRLPNKQYFFQIDSLLLNRKFAVIIEIKNITGTLLFDQSFKQLIRTIDGQEEGFQYPLLQADNQRRQLLEFFQQHELNPLPIETLVVISNPETVIKASYNPDEISNKVIHSELLVSKLNELKAQYVERPSIPLEPIQQKLLASHRKETIRAYMMKGVKESEIKTGVECPQCHTIPMVRLHSRWHCPYCRHDSRDAHNRAISDYLLLIKPSITNRECQRFLHLHSRHTAKRLLKFQLSFSGKSNKRVYYKG</sequence>
<organism evidence="2 3">
    <name type="scientific">Sediminibacillus albus</name>
    <dbReference type="NCBI Taxonomy" id="407036"/>
    <lineage>
        <taxon>Bacteria</taxon>
        <taxon>Bacillati</taxon>
        <taxon>Bacillota</taxon>
        <taxon>Bacilli</taxon>
        <taxon>Bacillales</taxon>
        <taxon>Bacillaceae</taxon>
        <taxon>Sediminibacillus</taxon>
    </lineage>
</organism>
<dbReference type="PROSITE" id="PS50965">
    <property type="entry name" value="NERD"/>
    <property type="match status" value="1"/>
</dbReference>
<evidence type="ECO:0000259" key="1">
    <source>
        <dbReference type="PROSITE" id="PS50965"/>
    </source>
</evidence>
<evidence type="ECO:0000313" key="3">
    <source>
        <dbReference type="Proteomes" id="UP000198694"/>
    </source>
</evidence>